<reference evidence="1 2" key="1">
    <citation type="submission" date="2021-12" db="EMBL/GenBank/DDBJ databases">
        <title>Genome sequencing of bacteria with rrn-lacking chromosome and rrn-plasmid.</title>
        <authorList>
            <person name="Anda M."/>
            <person name="Iwasaki W."/>
        </authorList>
    </citation>
    <scope>NUCLEOTIDE SEQUENCE [LARGE SCALE GENOMIC DNA]</scope>
    <source>
        <strain evidence="1 2">DSM 100852</strain>
    </source>
</reference>
<dbReference type="KEGG" id="fax:FUAX_01700"/>
<evidence type="ECO:0008006" key="3">
    <source>
        <dbReference type="Google" id="ProtNLM"/>
    </source>
</evidence>
<dbReference type="AlphaFoldDB" id="A0AAU9CDA1"/>
<keyword evidence="2" id="KW-1185">Reference proteome</keyword>
<evidence type="ECO:0000313" key="1">
    <source>
        <dbReference type="EMBL" id="BDD07738.1"/>
    </source>
</evidence>
<gene>
    <name evidence="1" type="ORF">FUAX_01700</name>
</gene>
<accession>A0AAU9CDA1</accession>
<evidence type="ECO:0000313" key="2">
    <source>
        <dbReference type="Proteomes" id="UP001348817"/>
    </source>
</evidence>
<name>A0AAU9CDA1_9BACT</name>
<protein>
    <recommendedName>
        <fullName evidence="3">Lipocalin-like domain-containing protein</fullName>
    </recommendedName>
</protein>
<sequence>MLFFLFACSENDPPEEIPGFDVPELYGHWGLKTVFSSDGGTTTTRQATYSKMVTFQSNKTFSYRTKIDGVYEQLGGTFKFDKELYIVILFDDKEKASHIPWAGSHKFKIDENSDLVFYGHCVEDCGEIFYKTWCGTMD</sequence>
<dbReference type="Proteomes" id="UP001348817">
    <property type="component" value="Chromosome"/>
</dbReference>
<dbReference type="EMBL" id="AP025314">
    <property type="protein sequence ID" value="BDD07738.1"/>
    <property type="molecule type" value="Genomic_DNA"/>
</dbReference>
<organism evidence="1 2">
    <name type="scientific">Fulvitalea axinellae</name>
    <dbReference type="NCBI Taxonomy" id="1182444"/>
    <lineage>
        <taxon>Bacteria</taxon>
        <taxon>Pseudomonadati</taxon>
        <taxon>Bacteroidota</taxon>
        <taxon>Cytophagia</taxon>
        <taxon>Cytophagales</taxon>
        <taxon>Persicobacteraceae</taxon>
        <taxon>Fulvitalea</taxon>
    </lineage>
</organism>
<proteinExistence type="predicted"/>